<sequence>MVTVLRRAGAGEGAPAVPQLRHSSWELAARFDRELGDPGDPATVFSYQEAVRLDDAEEFPDEACAALDAWGLADYYVPADYGGVLTGFEDLQQLIRMLARRDLTVAVGHGKTFLGSVSVWVSGDHAAAVRLGALVKAGARVSLGLTERTHGSDIMAGELTAEPVGPGYRVNGEKWLINNATRGRLLSLLARTSPVGGPRGFTLLLLDKEELPEETYRCLPKVPTHGIRGADISGVVIQDAVVGPEAVVGGAGGGAELLLKSLQLTRTLCPSLSLGAADHALRLAMEFASERVLYGRRLTELPLTRRTLAEAYADLLVCEALSTVATRSIHALPSELSVTSAVAKYLVPTIIDGQVASLGSLLGARSFLAGEFAHGSFQKVARDHRIVGIFDGNTLVNQYSLVAQFRSLARNYLGPLDHRPRLGTLFNLSRPLPPFDPERLTLLSRYGSSVLGTLPASVTRLADAALLDPALGGAAQCAAELRVAADALHRRIARRMETVAAASPESFTDARKYGLCFAGAACLGLWLHSHREAEAGGTGGLWQDGLWLEAVLNRLLARLEVRPAAGAAEDPLFERLYTQLTQQYQDGSLFSLLPCPIAEGPPSC</sequence>
<dbReference type="RefSeq" id="WP_399645663.1">
    <property type="nucleotide sequence ID" value="NZ_JBITYG010000002.1"/>
</dbReference>
<dbReference type="Gene3D" id="1.20.140.10">
    <property type="entry name" value="Butyryl-CoA Dehydrogenase, subunit A, domain 3"/>
    <property type="match status" value="1"/>
</dbReference>
<dbReference type="GO" id="GO:0016491">
    <property type="term" value="F:oxidoreductase activity"/>
    <property type="evidence" value="ECO:0007669"/>
    <property type="project" value="UniProtKB-KW"/>
</dbReference>
<name>A0ABW8C220_9ACTN</name>
<dbReference type="InterPro" id="IPR009100">
    <property type="entry name" value="AcylCoA_DH/oxidase_NM_dom_sf"/>
</dbReference>
<evidence type="ECO:0000259" key="7">
    <source>
        <dbReference type="Pfam" id="PF02770"/>
    </source>
</evidence>
<dbReference type="Proteomes" id="UP001614394">
    <property type="component" value="Unassembled WGS sequence"/>
</dbReference>
<evidence type="ECO:0000256" key="2">
    <source>
        <dbReference type="ARBA" id="ARBA00009347"/>
    </source>
</evidence>
<reference evidence="8 9" key="1">
    <citation type="submission" date="2024-10" db="EMBL/GenBank/DDBJ databases">
        <title>The Natural Products Discovery Center: Release of the First 8490 Sequenced Strains for Exploring Actinobacteria Biosynthetic Diversity.</title>
        <authorList>
            <person name="Kalkreuter E."/>
            <person name="Kautsar S.A."/>
            <person name="Yang D."/>
            <person name="Bader C.D."/>
            <person name="Teijaro C.N."/>
            <person name="Fluegel L."/>
            <person name="Davis C.M."/>
            <person name="Simpson J.R."/>
            <person name="Lauterbach L."/>
            <person name="Steele A.D."/>
            <person name="Gui C."/>
            <person name="Meng S."/>
            <person name="Li G."/>
            <person name="Viehrig K."/>
            <person name="Ye F."/>
            <person name="Su P."/>
            <person name="Kiefer A.F."/>
            <person name="Nichols A."/>
            <person name="Cepeda A.J."/>
            <person name="Yan W."/>
            <person name="Fan B."/>
            <person name="Jiang Y."/>
            <person name="Adhikari A."/>
            <person name="Zheng C.-J."/>
            <person name="Schuster L."/>
            <person name="Cowan T.M."/>
            <person name="Smanski M.J."/>
            <person name="Chevrette M.G."/>
            <person name="De Carvalho L.P.S."/>
            <person name="Shen B."/>
        </authorList>
    </citation>
    <scope>NUCLEOTIDE SEQUENCE [LARGE SCALE GENOMIC DNA]</scope>
    <source>
        <strain evidence="8 9">NPDC053399</strain>
    </source>
</reference>
<accession>A0ABW8C220</accession>
<proteinExistence type="inferred from homology"/>
<evidence type="ECO:0000256" key="5">
    <source>
        <dbReference type="RuleBase" id="RU362125"/>
    </source>
</evidence>
<dbReference type="InterPro" id="IPR036250">
    <property type="entry name" value="AcylCo_DH-like_C"/>
</dbReference>
<evidence type="ECO:0000256" key="1">
    <source>
        <dbReference type="ARBA" id="ARBA00001974"/>
    </source>
</evidence>
<dbReference type="InterPro" id="IPR046373">
    <property type="entry name" value="Acyl-CoA_Oxase/DH_mid-dom_sf"/>
</dbReference>
<dbReference type="Gene3D" id="2.40.110.10">
    <property type="entry name" value="Butyryl-CoA Dehydrogenase, subunit A, domain 2"/>
    <property type="match status" value="1"/>
</dbReference>
<protein>
    <submittedName>
        <fullName evidence="8">Acyl-CoA dehydrogenase family protein</fullName>
        <ecNumber evidence="8">1.-.-.-</ecNumber>
    </submittedName>
</protein>
<dbReference type="InterPro" id="IPR009075">
    <property type="entry name" value="AcylCo_DH/oxidase_C"/>
</dbReference>
<keyword evidence="3 5" id="KW-0285">Flavoprotein</keyword>
<dbReference type="InterPro" id="IPR037069">
    <property type="entry name" value="AcylCoA_DH/ox_N_sf"/>
</dbReference>
<evidence type="ECO:0000256" key="4">
    <source>
        <dbReference type="ARBA" id="ARBA00022827"/>
    </source>
</evidence>
<dbReference type="EC" id="1.-.-.-" evidence="8"/>
<comment type="caution">
    <text evidence="8">The sequence shown here is derived from an EMBL/GenBank/DDBJ whole genome shotgun (WGS) entry which is preliminary data.</text>
</comment>
<evidence type="ECO:0000313" key="9">
    <source>
        <dbReference type="Proteomes" id="UP001614394"/>
    </source>
</evidence>
<dbReference type="PANTHER" id="PTHR43884:SF19">
    <property type="entry name" value="ACYL-COA DEHYDROGENASE FADE4-RELATED"/>
    <property type="match status" value="1"/>
</dbReference>
<keyword evidence="4 5" id="KW-0274">FAD</keyword>
<dbReference type="SUPFAM" id="SSF47203">
    <property type="entry name" value="Acyl-CoA dehydrogenase C-terminal domain-like"/>
    <property type="match status" value="1"/>
</dbReference>
<feature type="domain" description="Acyl-CoA dehydrogenase/oxidase C-terminal" evidence="6">
    <location>
        <begin position="252"/>
        <end position="398"/>
    </location>
</feature>
<dbReference type="PANTHER" id="PTHR43884">
    <property type="entry name" value="ACYL-COA DEHYDROGENASE"/>
    <property type="match status" value="1"/>
</dbReference>
<dbReference type="CDD" id="cd00567">
    <property type="entry name" value="ACAD"/>
    <property type="match status" value="1"/>
</dbReference>
<dbReference type="Gene3D" id="1.10.540.10">
    <property type="entry name" value="Acyl-CoA dehydrogenase/oxidase, N-terminal domain"/>
    <property type="match status" value="1"/>
</dbReference>
<dbReference type="Pfam" id="PF00441">
    <property type="entry name" value="Acyl-CoA_dh_1"/>
    <property type="match status" value="1"/>
</dbReference>
<dbReference type="SUPFAM" id="SSF56645">
    <property type="entry name" value="Acyl-CoA dehydrogenase NM domain-like"/>
    <property type="match status" value="1"/>
</dbReference>
<comment type="cofactor">
    <cofactor evidence="1 5">
        <name>FAD</name>
        <dbReference type="ChEBI" id="CHEBI:57692"/>
    </cofactor>
</comment>
<keyword evidence="5 8" id="KW-0560">Oxidoreductase</keyword>
<organism evidence="8 9">
    <name type="scientific">Streptomyces fildesensis</name>
    <dbReference type="NCBI Taxonomy" id="375757"/>
    <lineage>
        <taxon>Bacteria</taxon>
        <taxon>Bacillati</taxon>
        <taxon>Actinomycetota</taxon>
        <taxon>Actinomycetes</taxon>
        <taxon>Kitasatosporales</taxon>
        <taxon>Streptomycetaceae</taxon>
        <taxon>Streptomyces</taxon>
    </lineage>
</organism>
<dbReference type="Pfam" id="PF02770">
    <property type="entry name" value="Acyl-CoA_dh_M"/>
    <property type="match status" value="1"/>
</dbReference>
<evidence type="ECO:0000256" key="3">
    <source>
        <dbReference type="ARBA" id="ARBA00022630"/>
    </source>
</evidence>
<comment type="similarity">
    <text evidence="2 5">Belongs to the acyl-CoA dehydrogenase family.</text>
</comment>
<dbReference type="InterPro" id="IPR006091">
    <property type="entry name" value="Acyl-CoA_Oxase/DH_mid-dom"/>
</dbReference>
<evidence type="ECO:0000259" key="6">
    <source>
        <dbReference type="Pfam" id="PF00441"/>
    </source>
</evidence>
<gene>
    <name evidence="8" type="ORF">ACIGXA_08030</name>
</gene>
<evidence type="ECO:0000313" key="8">
    <source>
        <dbReference type="EMBL" id="MFI9100461.1"/>
    </source>
</evidence>
<dbReference type="EMBL" id="JBITYG010000002">
    <property type="protein sequence ID" value="MFI9100461.1"/>
    <property type="molecule type" value="Genomic_DNA"/>
</dbReference>
<keyword evidence="9" id="KW-1185">Reference proteome</keyword>
<feature type="domain" description="Acyl-CoA oxidase/dehydrogenase middle" evidence="7">
    <location>
        <begin position="143"/>
        <end position="239"/>
    </location>
</feature>